<dbReference type="PANTHER" id="PTHR12412:SF2">
    <property type="entry name" value="NUCLEAR CAP-BINDING PROTEIN SUBUNIT 1"/>
    <property type="match status" value="1"/>
</dbReference>
<comment type="caution">
    <text evidence="4">The sequence shown here is derived from an EMBL/GenBank/DDBJ whole genome shotgun (WGS) entry which is preliminary data.</text>
</comment>
<evidence type="ECO:0000313" key="5">
    <source>
        <dbReference type="Proteomes" id="UP000177622"/>
    </source>
</evidence>
<feature type="region of interest" description="Disordered" evidence="1">
    <location>
        <begin position="800"/>
        <end position="819"/>
    </location>
</feature>
<reference evidence="4 5" key="1">
    <citation type="journal article" date="2016" name="Sci. Rep.">
        <title>Penicillium arizonense, a new, genome sequenced fungal species, reveals a high chemical diversity in secreted metabolites.</title>
        <authorList>
            <person name="Grijseels S."/>
            <person name="Nielsen J.C."/>
            <person name="Randelovic M."/>
            <person name="Nielsen J."/>
            <person name="Nielsen K.F."/>
            <person name="Workman M."/>
            <person name="Frisvad J.C."/>
        </authorList>
    </citation>
    <scope>NUCLEOTIDE SEQUENCE [LARGE SCALE GENOMIC DNA]</scope>
    <source>
        <strain evidence="4 5">CBS 141311</strain>
    </source>
</reference>
<gene>
    <name evidence="4" type="ORF">PENARI_c003G11415</name>
</gene>
<dbReference type="AlphaFoldDB" id="A0A1F5LTQ7"/>
<dbReference type="OrthoDB" id="10252707at2759"/>
<dbReference type="RefSeq" id="XP_022491679.1">
    <property type="nucleotide sequence ID" value="XM_022628792.1"/>
</dbReference>
<organism evidence="4 5">
    <name type="scientific">Penicillium arizonense</name>
    <dbReference type="NCBI Taxonomy" id="1835702"/>
    <lineage>
        <taxon>Eukaryota</taxon>
        <taxon>Fungi</taxon>
        <taxon>Dikarya</taxon>
        <taxon>Ascomycota</taxon>
        <taxon>Pezizomycotina</taxon>
        <taxon>Eurotiomycetes</taxon>
        <taxon>Eurotiomycetidae</taxon>
        <taxon>Eurotiales</taxon>
        <taxon>Aspergillaceae</taxon>
        <taxon>Penicillium</taxon>
    </lineage>
</organism>
<protein>
    <recommendedName>
        <fullName evidence="6">MIF4G domain-containing protein</fullName>
    </recommendedName>
</protein>
<dbReference type="EMBL" id="LXJU01000003">
    <property type="protein sequence ID" value="OGE56251.1"/>
    <property type="molecule type" value="Genomic_DNA"/>
</dbReference>
<dbReference type="GO" id="GO:0006406">
    <property type="term" value="P:mRNA export from nucleus"/>
    <property type="evidence" value="ECO:0007669"/>
    <property type="project" value="InterPro"/>
</dbReference>
<feature type="domain" description="MIF4G-like type 1" evidence="2">
    <location>
        <begin position="324"/>
        <end position="514"/>
    </location>
</feature>
<dbReference type="InterPro" id="IPR015172">
    <property type="entry name" value="MIF4G-like_typ-1"/>
</dbReference>
<sequence length="819" mass="91937">MAENDRRNQGYRGGRKRRYRDDDDFDRRPQRRRYEEPLFVQVRRQLLTIAESAARRVEDDIQSIAKTVSENYDDEEIRRDFVNISLDLVLEQPMKIPFIAGAVLVAHSLKPELGSEVLSKAGEALQKYIDTGAWREVKLLIRFLGILQPVYEGEGIFPLLEELFARAVDLQTASSEDLLGLELVKIIQFTLPYVMLSPATGFEAQASALLEKTDIIASTPHALVDLVNTFSPEEDKSAAGSSIISLMQSQLQGEASRGWELKCLPRPWKDISDSETDELKSFESVNKVPFPEITVPNPVPNGPHPLFPEVYLSVYANQEIDTVPSTSDISSSLIRDALVDTINLLDFNRVATAKFLIDLDCYFTPYTFIKRATPFDRMRDIPEEQRAWKPEDVAVDAVFSQLFQLPAAEHKLVYYHSLLTECCKIAPAAIAPSLGRAIRFLYNSLQTMDLELSNRFLDWFAHHLSNFGFTWKWSEWADDLDLPAIDPRMSFITGALDKEIRLSFAQRIKGTLPEPYPKLITPGKEKDTPEFKYSSDMTPYSKEGQEIMQLIRKKATDEEIQPVIAAIEEQAKSQGVEDPKVPSTDAFVTSLCFVGSKSLSHVLSCIERSKDRLLALGTESPRARCQIITSVMEYWADQPGIAINIIDKLLNYTILSPLSVLEWALSESIAAGTILSKAHIFEMISATVGKVTNRMRQIVAARTQPGLYEPQLTAIDETLVRERADMQTLFKFIEDSIVSVAAGSNDEQMERGDGSGDLPEDAIIRQWGRRWLRVFRRKAAVEETFITDALANATPLGTVAPERENAAGGDLDIADADGQ</sequence>
<dbReference type="Gene3D" id="1.25.40.180">
    <property type="match status" value="3"/>
</dbReference>
<dbReference type="FunFam" id="1.25.40.180:FF:000045">
    <property type="entry name" value="snRNA cap binding complex subunit (Gcr3), putative"/>
    <property type="match status" value="1"/>
</dbReference>
<dbReference type="GeneID" id="34573526"/>
<name>A0A1F5LTQ7_PENAI</name>
<proteinExistence type="predicted"/>
<evidence type="ECO:0000256" key="1">
    <source>
        <dbReference type="SAM" id="MobiDB-lite"/>
    </source>
</evidence>
<dbReference type="GO" id="GO:0000184">
    <property type="term" value="P:nuclear-transcribed mRNA catabolic process, nonsense-mediated decay"/>
    <property type="evidence" value="ECO:0007669"/>
    <property type="project" value="TreeGrafter"/>
</dbReference>
<evidence type="ECO:0000259" key="3">
    <source>
        <dbReference type="Pfam" id="PF09090"/>
    </source>
</evidence>
<dbReference type="FunFam" id="1.25.40.180:FF:000079">
    <property type="entry name" value="Related to cap binding protein 80 (Cbp80)"/>
    <property type="match status" value="1"/>
</dbReference>
<dbReference type="InterPro" id="IPR015174">
    <property type="entry name" value="MIF4G-like_typ-2"/>
</dbReference>
<dbReference type="Pfam" id="PF09088">
    <property type="entry name" value="MIF4G_like"/>
    <property type="match status" value="1"/>
</dbReference>
<dbReference type="Proteomes" id="UP000177622">
    <property type="component" value="Unassembled WGS sequence"/>
</dbReference>
<keyword evidence="5" id="KW-1185">Reference proteome</keyword>
<feature type="region of interest" description="Disordered" evidence="1">
    <location>
        <begin position="516"/>
        <end position="535"/>
    </location>
</feature>
<dbReference type="InterPro" id="IPR016024">
    <property type="entry name" value="ARM-type_fold"/>
</dbReference>
<dbReference type="GO" id="GO:0000339">
    <property type="term" value="F:RNA cap binding"/>
    <property type="evidence" value="ECO:0007669"/>
    <property type="project" value="InterPro"/>
</dbReference>
<feature type="domain" description="MIF4G-like type 2" evidence="3">
    <location>
        <begin position="531"/>
        <end position="783"/>
    </location>
</feature>
<dbReference type="PANTHER" id="PTHR12412">
    <property type="entry name" value="CAP BINDING PROTEIN"/>
    <property type="match status" value="1"/>
</dbReference>
<accession>A0A1F5LTQ7</accession>
<dbReference type="Pfam" id="PF09090">
    <property type="entry name" value="MIF4G_like_2"/>
    <property type="match status" value="1"/>
</dbReference>
<dbReference type="GO" id="GO:0003729">
    <property type="term" value="F:mRNA binding"/>
    <property type="evidence" value="ECO:0007669"/>
    <property type="project" value="TreeGrafter"/>
</dbReference>
<dbReference type="FunFam" id="1.25.40.180:FF:000035">
    <property type="entry name" value="snRNA cap binding complex subunit (Gcr3)"/>
    <property type="match status" value="1"/>
</dbReference>
<evidence type="ECO:0008006" key="6">
    <source>
        <dbReference type="Google" id="ProtNLM"/>
    </source>
</evidence>
<dbReference type="GO" id="GO:0005846">
    <property type="term" value="C:nuclear cap binding complex"/>
    <property type="evidence" value="ECO:0007669"/>
    <property type="project" value="InterPro"/>
</dbReference>
<evidence type="ECO:0000259" key="2">
    <source>
        <dbReference type="Pfam" id="PF09088"/>
    </source>
</evidence>
<dbReference type="GO" id="GO:0005634">
    <property type="term" value="C:nucleus"/>
    <property type="evidence" value="ECO:0007669"/>
    <property type="project" value="TreeGrafter"/>
</dbReference>
<evidence type="ECO:0000313" key="4">
    <source>
        <dbReference type="EMBL" id="OGE56251.1"/>
    </source>
</evidence>
<dbReference type="STRING" id="1835702.A0A1F5LTQ7"/>
<dbReference type="InterPro" id="IPR027159">
    <property type="entry name" value="CBP80"/>
</dbReference>
<dbReference type="SUPFAM" id="SSF48371">
    <property type="entry name" value="ARM repeat"/>
    <property type="match status" value="3"/>
</dbReference>
<feature type="region of interest" description="Disordered" evidence="1">
    <location>
        <begin position="1"/>
        <end position="26"/>
    </location>
</feature>